<dbReference type="EMBL" id="MN740401">
    <property type="protein sequence ID" value="QHU04577.1"/>
    <property type="molecule type" value="Genomic_DNA"/>
</dbReference>
<accession>A0A6C0JJE6</accession>
<proteinExistence type="predicted"/>
<reference evidence="1" key="1">
    <citation type="journal article" date="2020" name="Nature">
        <title>Giant virus diversity and host interactions through global metagenomics.</title>
        <authorList>
            <person name="Schulz F."/>
            <person name="Roux S."/>
            <person name="Paez-Espino D."/>
            <person name="Jungbluth S."/>
            <person name="Walsh D.A."/>
            <person name="Denef V.J."/>
            <person name="McMahon K.D."/>
            <person name="Konstantinidis K.T."/>
            <person name="Eloe-Fadrosh E.A."/>
            <person name="Kyrpides N.C."/>
            <person name="Woyke T."/>
        </authorList>
    </citation>
    <scope>NUCLEOTIDE SEQUENCE</scope>
    <source>
        <strain evidence="1">GVMAG-M-3300027708-51</strain>
    </source>
</reference>
<organism evidence="1">
    <name type="scientific">viral metagenome</name>
    <dbReference type="NCBI Taxonomy" id="1070528"/>
    <lineage>
        <taxon>unclassified sequences</taxon>
        <taxon>metagenomes</taxon>
        <taxon>organismal metagenomes</taxon>
    </lineage>
</organism>
<evidence type="ECO:0000313" key="1">
    <source>
        <dbReference type="EMBL" id="QHU04577.1"/>
    </source>
</evidence>
<protein>
    <submittedName>
        <fullName evidence="1">Uncharacterized protein</fullName>
    </submittedName>
</protein>
<dbReference type="AlphaFoldDB" id="A0A6C0JJE6"/>
<name>A0A6C0JJE6_9ZZZZ</name>
<sequence length="163" mass="19032">MDGYSHAVIIHDGFIFNRPIDVDSVRNVKFMWHFETHAYDETPRILRQLKTLDSSNDLIRLYESSAWHGCMGCMTVITKDAIQTLERAYGLSRLVKIVDNKEDAIAFERTLAVLCYHAFPDMRTDPSFEGDIRNMIWGYRYTNYAEDLSRVADKPFFKFFGAR</sequence>